<dbReference type="InterPro" id="IPR013083">
    <property type="entry name" value="Znf_RING/FYVE/PHD"/>
</dbReference>
<dbReference type="PROSITE" id="PS50145">
    <property type="entry name" value="ZF_TRAF"/>
    <property type="match status" value="1"/>
</dbReference>
<organism evidence="6 7">
    <name type="scientific">Apodemus speciosus</name>
    <name type="common">Large Japanese field mouse</name>
    <dbReference type="NCBI Taxonomy" id="105296"/>
    <lineage>
        <taxon>Eukaryota</taxon>
        <taxon>Metazoa</taxon>
        <taxon>Chordata</taxon>
        <taxon>Craniata</taxon>
        <taxon>Vertebrata</taxon>
        <taxon>Euteleostomi</taxon>
        <taxon>Mammalia</taxon>
        <taxon>Eutheria</taxon>
        <taxon>Euarchontoglires</taxon>
        <taxon>Glires</taxon>
        <taxon>Rodentia</taxon>
        <taxon>Myomorpha</taxon>
        <taxon>Muroidea</taxon>
        <taxon>Muridae</taxon>
        <taxon>Murinae</taxon>
        <taxon>Apodemus</taxon>
    </lineage>
</organism>
<evidence type="ECO:0000256" key="2">
    <source>
        <dbReference type="ARBA" id="ARBA00022771"/>
    </source>
</evidence>
<evidence type="ECO:0000313" key="7">
    <source>
        <dbReference type="Proteomes" id="UP001623349"/>
    </source>
</evidence>
<feature type="domain" description="TRAF-type" evidence="5">
    <location>
        <begin position="96"/>
        <end position="154"/>
    </location>
</feature>
<dbReference type="PANTHER" id="PTHR23059">
    <property type="entry name" value="CYSTEINE AND HISTIDINE-RICH PROTEIN 1"/>
    <property type="match status" value="1"/>
</dbReference>
<dbReference type="InterPro" id="IPR001293">
    <property type="entry name" value="Znf_TRAF"/>
</dbReference>
<dbReference type="CDD" id="cd22861">
    <property type="entry name" value="CYHR1_C"/>
    <property type="match status" value="1"/>
</dbReference>
<feature type="zinc finger region" description="TRAF-type" evidence="4">
    <location>
        <begin position="96"/>
        <end position="154"/>
    </location>
</feature>
<comment type="caution">
    <text evidence="6">The sequence shown here is derived from an EMBL/GenBank/DDBJ whole genome shotgun (WGS) entry which is preliminary data.</text>
</comment>
<proteinExistence type="predicted"/>
<keyword evidence="1 4" id="KW-0479">Metal-binding</keyword>
<gene>
    <name evidence="6" type="ORF">APTSU1_001475000</name>
</gene>
<keyword evidence="7" id="KW-1185">Reference proteome</keyword>
<reference evidence="6 7" key="1">
    <citation type="submission" date="2024-08" db="EMBL/GenBank/DDBJ databases">
        <title>The draft genome of Apodemus speciosus.</title>
        <authorList>
            <person name="Nabeshima K."/>
            <person name="Suzuki S."/>
            <person name="Onuma M."/>
        </authorList>
    </citation>
    <scope>NUCLEOTIDE SEQUENCE [LARGE SCALE GENOMIC DNA]</scope>
    <source>
        <strain evidence="6">IB14-021</strain>
    </source>
</reference>
<dbReference type="PANTHER" id="PTHR23059:SF4">
    <property type="entry name" value="ZINC FINGER TRAF-TYPE-CONTAINING PROTEIN 1"/>
    <property type="match status" value="1"/>
</dbReference>
<dbReference type="Proteomes" id="UP001623349">
    <property type="component" value="Unassembled WGS sequence"/>
</dbReference>
<dbReference type="EMBL" id="BAAFST010000015">
    <property type="protein sequence ID" value="GAB1299514.1"/>
    <property type="molecule type" value="Genomic_DNA"/>
</dbReference>
<evidence type="ECO:0000256" key="4">
    <source>
        <dbReference type="PROSITE-ProRule" id="PRU00207"/>
    </source>
</evidence>
<evidence type="ECO:0000256" key="3">
    <source>
        <dbReference type="ARBA" id="ARBA00022833"/>
    </source>
</evidence>
<dbReference type="Gene3D" id="3.30.40.10">
    <property type="entry name" value="Zinc/RING finger domain, C3HC4 (zinc finger)"/>
    <property type="match status" value="1"/>
</dbReference>
<evidence type="ECO:0000313" key="6">
    <source>
        <dbReference type="EMBL" id="GAB1299514.1"/>
    </source>
</evidence>
<keyword evidence="3 4" id="KW-0862">Zinc</keyword>
<protein>
    <submittedName>
        <fullName evidence="6">Cysteine and histidine-rich protein 1</fullName>
    </submittedName>
</protein>
<name>A0ABQ0FJU2_APOSI</name>
<evidence type="ECO:0000259" key="5">
    <source>
        <dbReference type="PROSITE" id="PS50145"/>
    </source>
</evidence>
<keyword evidence="2 4" id="KW-0863">Zinc-finger</keyword>
<dbReference type="SUPFAM" id="SSF49599">
    <property type="entry name" value="TRAF domain-like"/>
    <property type="match status" value="1"/>
</dbReference>
<accession>A0ABQ0FJU2</accession>
<sequence>MQEAAGDPDAPPKKRLRAAEAAEAAAAAVAAGSGKLEERLYSVLCCTVCLDLPKASVYQGAPLTYSRSFSADDEEICDQADARLKEEQATCPNCRCEISKSLCCRNLAVEKAVSELPSECGFCLRQFPRSLLERHQKEECQDRVTQCKYKRIGCPWHGPFHELTVHEAACAHPTKTGNELMEILDEMDQSHRKEMQLYNSIFSLLSFEKIGYTVVPQSLCTSFVITAFDLPCGKQSSCLEVQFRPYRTDDFITRLYYETPRFTVLNQTWVLKARVNDSERNPNLSCKRTLSFQLLLKSKVTAPLECSFLLLKGPYDDVRISPVIYHFVFTNESNETDYVPLPIIDSVECNKLLAAKNINLRLFLFQIQK</sequence>
<dbReference type="InterPro" id="IPR039338">
    <property type="entry name" value="ZFTRAF1"/>
</dbReference>
<evidence type="ECO:0000256" key="1">
    <source>
        <dbReference type="ARBA" id="ARBA00022723"/>
    </source>
</evidence>